<dbReference type="EMBL" id="CACRXK020013138">
    <property type="protein sequence ID" value="CAB4024622.1"/>
    <property type="molecule type" value="Genomic_DNA"/>
</dbReference>
<dbReference type="Pfam" id="PF13923">
    <property type="entry name" value="zf-C3HC4_2"/>
    <property type="match status" value="1"/>
</dbReference>
<dbReference type="PANTHER" id="PTHR45632:SF3">
    <property type="entry name" value="KELCH-LIKE PROTEIN 32"/>
    <property type="match status" value="1"/>
</dbReference>
<keyword evidence="1" id="KW-0880">Kelch repeat</keyword>
<dbReference type="SUPFAM" id="SSF57850">
    <property type="entry name" value="RING/U-box"/>
    <property type="match status" value="1"/>
</dbReference>
<dbReference type="PANTHER" id="PTHR45632">
    <property type="entry name" value="LD33804P"/>
    <property type="match status" value="1"/>
</dbReference>
<dbReference type="Pfam" id="PF24681">
    <property type="entry name" value="Kelch_KLHDC2_KLHL20_DRC7"/>
    <property type="match status" value="1"/>
</dbReference>
<dbReference type="InterPro" id="IPR006652">
    <property type="entry name" value="Kelch_1"/>
</dbReference>
<dbReference type="InterPro" id="IPR015915">
    <property type="entry name" value="Kelch-typ_b-propeller"/>
</dbReference>
<keyword evidence="4" id="KW-0863">Zinc-finger</keyword>
<dbReference type="Proteomes" id="UP001152795">
    <property type="component" value="Unassembled WGS sequence"/>
</dbReference>
<keyword evidence="3" id="KW-0677">Repeat</keyword>
<reference evidence="6" key="1">
    <citation type="submission" date="2020-04" db="EMBL/GenBank/DDBJ databases">
        <authorList>
            <person name="Alioto T."/>
            <person name="Alioto T."/>
            <person name="Gomez Garrido J."/>
        </authorList>
    </citation>
    <scope>NUCLEOTIDE SEQUENCE</scope>
    <source>
        <strain evidence="6">A484AB</strain>
    </source>
</reference>
<dbReference type="SUPFAM" id="SSF117281">
    <property type="entry name" value="Kelch motif"/>
    <property type="match status" value="2"/>
</dbReference>
<dbReference type="Gene3D" id="2.120.10.80">
    <property type="entry name" value="Kelch-type beta propeller"/>
    <property type="match status" value="2"/>
</dbReference>
<dbReference type="SMART" id="SM00612">
    <property type="entry name" value="Kelch"/>
    <property type="match status" value="5"/>
</dbReference>
<evidence type="ECO:0000256" key="4">
    <source>
        <dbReference type="ARBA" id="ARBA00022771"/>
    </source>
</evidence>
<evidence type="ECO:0000256" key="3">
    <source>
        <dbReference type="ARBA" id="ARBA00022737"/>
    </source>
</evidence>
<keyword evidence="7" id="KW-1185">Reference proteome</keyword>
<keyword evidence="2" id="KW-0479">Metal-binding</keyword>
<evidence type="ECO:0000313" key="6">
    <source>
        <dbReference type="EMBL" id="CAB4024622.1"/>
    </source>
</evidence>
<sequence length="569" mass="64566">MASYDTGYEDELFQHPVGPNSHCGICYNVVKNPVMCRHNEHLFCRACITRYLMNSQTCPSCLEPLTVGTLSQPSQTIMNLLSELKIRCQFFNRGCETFIELGNLDRHVADCGFAPAVCSNEGCRLEVNKQDLLRHETAVCELRRVQCHNCNDIRQEMDVVKVNLAAVKKKLTEVGEKLDRNEKKLDINGKSFETNVKAVKDEVVAKVELVQEQLNKQEESNRQLKEEKVEMKKSLNEITKQLERLTQQTLHEVQAEQEHEKKGIAEAHGMDREPKVVIAGGWNGQESLNSVEMFSFSKATWELLPPMKEPRHATSSVVYNDQIFVIGGYCNGRPIKTMEKLSMNAVEVDQSISWENFCVELPARMWGHCCVVYNERLIMIGGDDVDKRAYSDSIAEISLVPPHTSKVLATMPQTRWFHSVVLFGGKIVILGGRKDFYSPTNLKSVLYDIADNECKELAPLPYPVSNMAAVKWDDDNVILVGGFDSDGKPLNKVLMYNIKTQNNRMLPNMKYKRQGCVAAVVRDTVIVMGGKDERGNYLKSVECFRFDRFTWEELPELKEARYLGTAVVC</sequence>
<name>A0A7D9M2I9_PARCT</name>
<dbReference type="GO" id="GO:0008270">
    <property type="term" value="F:zinc ion binding"/>
    <property type="evidence" value="ECO:0007669"/>
    <property type="project" value="UniProtKB-KW"/>
</dbReference>
<evidence type="ECO:0000256" key="5">
    <source>
        <dbReference type="ARBA" id="ARBA00022833"/>
    </source>
</evidence>
<evidence type="ECO:0000313" key="7">
    <source>
        <dbReference type="Proteomes" id="UP001152795"/>
    </source>
</evidence>
<keyword evidence="5" id="KW-0862">Zinc</keyword>
<dbReference type="AlphaFoldDB" id="A0A7D9M2I9"/>
<dbReference type="InterPro" id="IPR001841">
    <property type="entry name" value="Znf_RING"/>
</dbReference>
<comment type="caution">
    <text evidence="6">The sequence shown here is derived from an EMBL/GenBank/DDBJ whole genome shotgun (WGS) entry which is preliminary data.</text>
</comment>
<dbReference type="SUPFAM" id="SSF49599">
    <property type="entry name" value="TRAF domain-like"/>
    <property type="match status" value="1"/>
</dbReference>
<accession>A0A7D9M2I9</accession>
<protein>
    <submittedName>
        <fullName evidence="6">RING finger 151-like</fullName>
    </submittedName>
</protein>
<gene>
    <name evidence="6" type="ORF">PACLA_8A045673</name>
</gene>
<dbReference type="Gene3D" id="3.30.40.10">
    <property type="entry name" value="Zinc/RING finger domain, C3HC4 (zinc finger)"/>
    <property type="match status" value="2"/>
</dbReference>
<evidence type="ECO:0000256" key="2">
    <source>
        <dbReference type="ARBA" id="ARBA00022723"/>
    </source>
</evidence>
<organism evidence="6 7">
    <name type="scientific">Paramuricea clavata</name>
    <name type="common">Red gorgonian</name>
    <name type="synonym">Violescent sea-whip</name>
    <dbReference type="NCBI Taxonomy" id="317549"/>
    <lineage>
        <taxon>Eukaryota</taxon>
        <taxon>Metazoa</taxon>
        <taxon>Cnidaria</taxon>
        <taxon>Anthozoa</taxon>
        <taxon>Octocorallia</taxon>
        <taxon>Malacalcyonacea</taxon>
        <taxon>Plexauridae</taxon>
        <taxon>Paramuricea</taxon>
    </lineage>
</organism>
<dbReference type="OrthoDB" id="6436613at2759"/>
<dbReference type="Pfam" id="PF01344">
    <property type="entry name" value="Kelch_1"/>
    <property type="match status" value="2"/>
</dbReference>
<dbReference type="InterPro" id="IPR001293">
    <property type="entry name" value="Znf_TRAF"/>
</dbReference>
<proteinExistence type="predicted"/>
<dbReference type="PROSITE" id="PS50089">
    <property type="entry name" value="ZF_RING_2"/>
    <property type="match status" value="1"/>
</dbReference>
<evidence type="ECO:0000256" key="1">
    <source>
        <dbReference type="ARBA" id="ARBA00022441"/>
    </source>
</evidence>
<dbReference type="PROSITE" id="PS50145">
    <property type="entry name" value="ZF_TRAF"/>
    <property type="match status" value="1"/>
</dbReference>
<dbReference type="InterPro" id="IPR013083">
    <property type="entry name" value="Znf_RING/FYVE/PHD"/>
</dbReference>